<dbReference type="AlphaFoldDB" id="A0AA35ZDX0"/>
<keyword evidence="2" id="KW-1185">Reference proteome</keyword>
<evidence type="ECO:0008006" key="3">
    <source>
        <dbReference type="Google" id="ProtNLM"/>
    </source>
</evidence>
<sequence>MLRSIIKKPTHIPSSWRSWWRNYVWNWITNSASREKLMLTKDQRTVKLVDFGLAREETISYRDNDYQNRGISLDGSRIQSNFILFVIVLWELLHNKLPFEGIYNLQATYSASFKNVRPSWMEDPDSRPNSSQIIQIEEHKAFCDIRGEVKDGISCLKASKQGRGLQ</sequence>
<evidence type="ECO:0000313" key="1">
    <source>
        <dbReference type="EMBL" id="CAI9290774.1"/>
    </source>
</evidence>
<gene>
    <name evidence="1" type="ORF">LSALG_LOCUS29951</name>
</gene>
<dbReference type="SUPFAM" id="SSF56112">
    <property type="entry name" value="Protein kinase-like (PK-like)"/>
    <property type="match status" value="1"/>
</dbReference>
<name>A0AA35ZDX0_LACSI</name>
<dbReference type="Proteomes" id="UP001177003">
    <property type="component" value="Chromosome 6"/>
</dbReference>
<protein>
    <recommendedName>
        <fullName evidence="3">Protein kinase domain-containing protein</fullName>
    </recommendedName>
</protein>
<dbReference type="InterPro" id="IPR011009">
    <property type="entry name" value="Kinase-like_dom_sf"/>
</dbReference>
<reference evidence="1" key="1">
    <citation type="submission" date="2023-04" db="EMBL/GenBank/DDBJ databases">
        <authorList>
            <person name="Vijverberg K."/>
            <person name="Xiong W."/>
            <person name="Schranz E."/>
        </authorList>
    </citation>
    <scope>NUCLEOTIDE SEQUENCE</scope>
</reference>
<dbReference type="EMBL" id="OX465082">
    <property type="protein sequence ID" value="CAI9290774.1"/>
    <property type="molecule type" value="Genomic_DNA"/>
</dbReference>
<evidence type="ECO:0000313" key="2">
    <source>
        <dbReference type="Proteomes" id="UP001177003"/>
    </source>
</evidence>
<organism evidence="1 2">
    <name type="scientific">Lactuca saligna</name>
    <name type="common">Willowleaf lettuce</name>
    <dbReference type="NCBI Taxonomy" id="75948"/>
    <lineage>
        <taxon>Eukaryota</taxon>
        <taxon>Viridiplantae</taxon>
        <taxon>Streptophyta</taxon>
        <taxon>Embryophyta</taxon>
        <taxon>Tracheophyta</taxon>
        <taxon>Spermatophyta</taxon>
        <taxon>Magnoliopsida</taxon>
        <taxon>eudicotyledons</taxon>
        <taxon>Gunneridae</taxon>
        <taxon>Pentapetalae</taxon>
        <taxon>asterids</taxon>
        <taxon>campanulids</taxon>
        <taxon>Asterales</taxon>
        <taxon>Asteraceae</taxon>
        <taxon>Cichorioideae</taxon>
        <taxon>Cichorieae</taxon>
        <taxon>Lactucinae</taxon>
        <taxon>Lactuca</taxon>
    </lineage>
</organism>
<proteinExistence type="predicted"/>
<dbReference type="Gene3D" id="1.10.510.10">
    <property type="entry name" value="Transferase(Phosphotransferase) domain 1"/>
    <property type="match status" value="1"/>
</dbReference>
<accession>A0AA35ZDX0</accession>